<dbReference type="PANTHER" id="PTHR11814">
    <property type="entry name" value="SULFATE TRANSPORTER"/>
    <property type="match status" value="1"/>
</dbReference>
<evidence type="ECO:0000256" key="4">
    <source>
        <dbReference type="ARBA" id="ARBA00023136"/>
    </source>
</evidence>
<accession>A0AAD4VA05</accession>
<reference evidence="7 8" key="1">
    <citation type="journal article" date="2022" name="G3 (Bethesda)">
        <title>Whole-genome sequence and methylome profiling of the almond [Prunus dulcis (Mill.) D.A. Webb] cultivar 'Nonpareil'.</title>
        <authorList>
            <person name="D'Amico-Willman K.M."/>
            <person name="Ouma W.Z."/>
            <person name="Meulia T."/>
            <person name="Sideli G.M."/>
            <person name="Gradziel T.M."/>
            <person name="Fresnedo-Ramirez J."/>
        </authorList>
    </citation>
    <scope>NUCLEOTIDE SEQUENCE [LARGE SCALE GENOMIC DNA]</scope>
    <source>
        <strain evidence="7">Clone GOH B32 T37-40</strain>
    </source>
</reference>
<organism evidence="7 8">
    <name type="scientific">Prunus dulcis</name>
    <name type="common">Almond</name>
    <name type="synonym">Amygdalus dulcis</name>
    <dbReference type="NCBI Taxonomy" id="3755"/>
    <lineage>
        <taxon>Eukaryota</taxon>
        <taxon>Viridiplantae</taxon>
        <taxon>Streptophyta</taxon>
        <taxon>Embryophyta</taxon>
        <taxon>Tracheophyta</taxon>
        <taxon>Spermatophyta</taxon>
        <taxon>Magnoliopsida</taxon>
        <taxon>eudicotyledons</taxon>
        <taxon>Gunneridae</taxon>
        <taxon>Pentapetalae</taxon>
        <taxon>rosids</taxon>
        <taxon>fabids</taxon>
        <taxon>Rosales</taxon>
        <taxon>Rosaceae</taxon>
        <taxon>Amygdaloideae</taxon>
        <taxon>Amygdaleae</taxon>
        <taxon>Prunus</taxon>
    </lineage>
</organism>
<keyword evidence="3 5" id="KW-1133">Transmembrane helix</keyword>
<dbReference type="GO" id="GO:0055085">
    <property type="term" value="P:transmembrane transport"/>
    <property type="evidence" value="ECO:0007669"/>
    <property type="project" value="InterPro"/>
</dbReference>
<sequence>MGSNIKSNFHTVSFAAPRGFATTFKSDLKETFFPDDPFNLRMFQFDLLAGITITSLADIPPVIGLYSCVVPSIVYAIFGNSKHVAVGTLGTSSLLIAETINKVASPEAQPALYLHLIFTVTSVTGIFQAALGFQRMGMLVDFLSHSTITGFMGGTATIICLQQFKGFFGLTHFTTKTDVISVMHALIEHRDEVSEFSNLLCPSFALLKNEQDGNKEMIAFGLMNLAGSFTSCCLTIGSKTAMSNMVMAIFVALTLLFLAPFFSYTPLIALCAVIISATLGLIKYEEAIKLFKVDKFDFCICMTAFLVLPS</sequence>
<gene>
    <name evidence="7" type="ORF">L3X38_040150</name>
</gene>
<feature type="transmembrane region" description="Helical" evidence="5">
    <location>
        <begin position="244"/>
        <end position="261"/>
    </location>
</feature>
<dbReference type="GO" id="GO:0016020">
    <property type="term" value="C:membrane"/>
    <property type="evidence" value="ECO:0007669"/>
    <property type="project" value="UniProtKB-SubCell"/>
</dbReference>
<name>A0AAD4VA05_PRUDU</name>
<feature type="transmembrane region" description="Helical" evidence="5">
    <location>
        <begin position="217"/>
        <end position="237"/>
    </location>
</feature>
<evidence type="ECO:0000256" key="2">
    <source>
        <dbReference type="ARBA" id="ARBA00022692"/>
    </source>
</evidence>
<dbReference type="InterPro" id="IPR011547">
    <property type="entry name" value="SLC26A/SulP_dom"/>
</dbReference>
<evidence type="ECO:0000313" key="8">
    <source>
        <dbReference type="Proteomes" id="UP001054821"/>
    </source>
</evidence>
<evidence type="ECO:0000256" key="1">
    <source>
        <dbReference type="ARBA" id="ARBA00004141"/>
    </source>
</evidence>
<feature type="domain" description="SLC26A/SulP transporter" evidence="6">
    <location>
        <begin position="45"/>
        <end position="204"/>
    </location>
</feature>
<dbReference type="InterPro" id="IPR001902">
    <property type="entry name" value="SLC26A/SulP_fam"/>
</dbReference>
<keyword evidence="2 5" id="KW-0812">Transmembrane</keyword>
<comment type="caution">
    <text evidence="7">The sequence shown here is derived from an EMBL/GenBank/DDBJ whole genome shotgun (WGS) entry which is preliminary data.</text>
</comment>
<feature type="transmembrane region" description="Helical" evidence="5">
    <location>
        <begin position="143"/>
        <end position="164"/>
    </location>
</feature>
<evidence type="ECO:0000313" key="7">
    <source>
        <dbReference type="EMBL" id="KAI5320442.1"/>
    </source>
</evidence>
<keyword evidence="8" id="KW-1185">Reference proteome</keyword>
<feature type="transmembrane region" description="Helical" evidence="5">
    <location>
        <begin position="112"/>
        <end position="131"/>
    </location>
</feature>
<dbReference type="EMBL" id="JAJFAZ020000007">
    <property type="protein sequence ID" value="KAI5320442.1"/>
    <property type="molecule type" value="Genomic_DNA"/>
</dbReference>
<comment type="subcellular location">
    <subcellularLocation>
        <location evidence="1">Membrane</location>
        <topology evidence="1">Multi-pass membrane protein</topology>
    </subcellularLocation>
</comment>
<dbReference type="Proteomes" id="UP001054821">
    <property type="component" value="Chromosome 7"/>
</dbReference>
<dbReference type="AlphaFoldDB" id="A0AAD4VA05"/>
<feature type="domain" description="SLC26A/SulP transporter" evidence="6">
    <location>
        <begin position="209"/>
        <end position="303"/>
    </location>
</feature>
<protein>
    <recommendedName>
        <fullName evidence="6">SLC26A/SulP transporter domain-containing protein</fullName>
    </recommendedName>
</protein>
<evidence type="ECO:0000259" key="6">
    <source>
        <dbReference type="Pfam" id="PF00916"/>
    </source>
</evidence>
<keyword evidence="4 5" id="KW-0472">Membrane</keyword>
<proteinExistence type="predicted"/>
<evidence type="ECO:0000256" key="5">
    <source>
        <dbReference type="SAM" id="Phobius"/>
    </source>
</evidence>
<dbReference type="Pfam" id="PF00916">
    <property type="entry name" value="Sulfate_transp"/>
    <property type="match status" value="2"/>
</dbReference>
<evidence type="ECO:0000256" key="3">
    <source>
        <dbReference type="ARBA" id="ARBA00022989"/>
    </source>
</evidence>